<comment type="similarity">
    <text evidence="6">Belongs to the lyase 1 family. Argininosuccinate lyase subfamily.</text>
</comment>
<proteinExistence type="inferred from homology"/>
<evidence type="ECO:0000259" key="7">
    <source>
        <dbReference type="Pfam" id="PF00206"/>
    </source>
</evidence>
<evidence type="ECO:0000256" key="3">
    <source>
        <dbReference type="ARBA" id="ARBA00012338"/>
    </source>
</evidence>
<evidence type="ECO:0000256" key="5">
    <source>
        <dbReference type="ARBA" id="ARBA00023239"/>
    </source>
</evidence>
<dbReference type="PRINTS" id="PR00149">
    <property type="entry name" value="FUMRATELYASE"/>
</dbReference>
<dbReference type="InterPro" id="IPR009049">
    <property type="entry name" value="Argininosuccinate_lyase"/>
</dbReference>
<organism evidence="9 10">
    <name type="scientific">Nitratireductor aquibiodomus RA22</name>
    <dbReference type="NCBI Taxonomy" id="1189611"/>
    <lineage>
        <taxon>Bacteria</taxon>
        <taxon>Pseudomonadati</taxon>
        <taxon>Pseudomonadota</taxon>
        <taxon>Alphaproteobacteria</taxon>
        <taxon>Hyphomicrobiales</taxon>
        <taxon>Phyllobacteriaceae</taxon>
        <taxon>Nitratireductor</taxon>
    </lineage>
</organism>
<dbReference type="PANTHER" id="PTHR43814">
    <property type="entry name" value="ARGININOSUCCINATE LYASE"/>
    <property type="match status" value="1"/>
</dbReference>
<dbReference type="Proteomes" id="UP000004622">
    <property type="component" value="Unassembled WGS sequence"/>
</dbReference>
<dbReference type="UniPathway" id="UPA00068">
    <property type="reaction ID" value="UER00114"/>
</dbReference>
<comment type="caution">
    <text evidence="9">The sequence shown here is derived from an EMBL/GenBank/DDBJ whole genome shotgun (WGS) entry which is preliminary data.</text>
</comment>
<evidence type="ECO:0000256" key="2">
    <source>
        <dbReference type="ARBA" id="ARBA00004941"/>
    </source>
</evidence>
<dbReference type="InterPro" id="IPR024083">
    <property type="entry name" value="Fumarase/histidase_N"/>
</dbReference>
<evidence type="ECO:0000259" key="8">
    <source>
        <dbReference type="Pfam" id="PF14698"/>
    </source>
</evidence>
<keyword evidence="6" id="KW-0028">Amino-acid biosynthesis</keyword>
<dbReference type="Gene3D" id="1.20.200.10">
    <property type="entry name" value="Fumarase/aspartase (Central domain)"/>
    <property type="match status" value="1"/>
</dbReference>
<dbReference type="InterPro" id="IPR008948">
    <property type="entry name" value="L-Aspartase-like"/>
</dbReference>
<dbReference type="AlphaFoldDB" id="I5C571"/>
<dbReference type="Pfam" id="PF14698">
    <property type="entry name" value="ASL_C2"/>
    <property type="match status" value="1"/>
</dbReference>
<dbReference type="NCBIfam" id="TIGR00838">
    <property type="entry name" value="argH"/>
    <property type="match status" value="1"/>
</dbReference>
<keyword evidence="5 6" id="KW-0456">Lyase</keyword>
<dbReference type="RefSeq" id="WP_007007371.1">
    <property type="nucleotide sequence ID" value="NZ_AJXZ01000006.1"/>
</dbReference>
<evidence type="ECO:0000313" key="9">
    <source>
        <dbReference type="EMBL" id="EIM76973.1"/>
    </source>
</evidence>
<dbReference type="PRINTS" id="PR00145">
    <property type="entry name" value="ARGSUCLYASE"/>
</dbReference>
<evidence type="ECO:0000256" key="1">
    <source>
        <dbReference type="ARBA" id="ARBA00000985"/>
    </source>
</evidence>
<dbReference type="PANTHER" id="PTHR43814:SF1">
    <property type="entry name" value="ARGININOSUCCINATE LYASE"/>
    <property type="match status" value="1"/>
</dbReference>
<dbReference type="OrthoDB" id="9769623at2"/>
<dbReference type="InterPro" id="IPR022761">
    <property type="entry name" value="Fumarate_lyase_N"/>
</dbReference>
<dbReference type="HAMAP" id="MF_00006">
    <property type="entry name" value="Arg_succ_lyase"/>
    <property type="match status" value="1"/>
</dbReference>
<dbReference type="Gene3D" id="1.10.275.10">
    <property type="entry name" value="Fumarase/aspartase (N-terminal domain)"/>
    <property type="match status" value="1"/>
</dbReference>
<sequence length="503" mass="53552">MPSASKVSPRLSQPLAQEVLDLVFTPRIARELASGVEDLCALSEAHLVMLSRKGFIDRQSAATIASALLGMRQDGMEAVKPDPAREDGYFNFEAELMSRAGVEAGGRLHVARSRNDINATIDRISARRALATLAGLAIELRTALLERAARFADAVMPGYTHLQPAQPITYGFYLVGVANALERDTERLFSAYTAANRCPLGACALAGTSFAIDRDLLADLLGFDGLHLHAQDAVASRDYAWDIAGAVLSLATNWGRFSQDLYIWGTQEFGLVRFSDSIAGTSSIMPQKKNPVAIEYLKAASGDVLGGVASVFTVLKGGHFTHAGDTGRSALAPLWSSLRLAGDALRIATLVANEAEPLTAAMQDRADGGFSTATDLADSLVREAGVSFREAHHAIADLVRMALERGLDPSQISGVDIGEALARSLGRHVDIDLTAAANTLDPVKSVAGRRSPGAASPGETARMLQIAQQRVVEDRGRLDGLVNQTETARRRLAAAVETLLQES</sequence>
<dbReference type="EC" id="4.3.2.1" evidence="3 6"/>
<dbReference type="InterPro" id="IPR029419">
    <property type="entry name" value="Arg_succ_lyase_C"/>
</dbReference>
<evidence type="ECO:0000256" key="6">
    <source>
        <dbReference type="HAMAP-Rule" id="MF_00006"/>
    </source>
</evidence>
<accession>I5C571</accession>
<gene>
    <name evidence="6" type="primary">argH</name>
    <name evidence="9" type="ORF">A33O_03850</name>
</gene>
<comment type="pathway">
    <text evidence="2 6">Amino-acid biosynthesis; L-arginine biosynthesis; L-arginine from L-ornithine and carbamoyl phosphate: step 3/3.</text>
</comment>
<name>I5C571_9HYPH</name>
<dbReference type="Gene3D" id="1.10.40.30">
    <property type="entry name" value="Fumarase/aspartase (C-terminal domain)"/>
    <property type="match status" value="1"/>
</dbReference>
<dbReference type="EMBL" id="AJXZ01000006">
    <property type="protein sequence ID" value="EIM76973.1"/>
    <property type="molecule type" value="Genomic_DNA"/>
</dbReference>
<comment type="catalytic activity">
    <reaction evidence="1 6">
        <text>2-(N(omega)-L-arginino)succinate = fumarate + L-arginine</text>
        <dbReference type="Rhea" id="RHEA:24020"/>
        <dbReference type="ChEBI" id="CHEBI:29806"/>
        <dbReference type="ChEBI" id="CHEBI:32682"/>
        <dbReference type="ChEBI" id="CHEBI:57472"/>
        <dbReference type="EC" id="4.3.2.1"/>
    </reaction>
</comment>
<keyword evidence="4 6" id="KW-0055">Arginine biosynthesis</keyword>
<dbReference type="CDD" id="cd01359">
    <property type="entry name" value="Argininosuccinate_lyase"/>
    <property type="match status" value="1"/>
</dbReference>
<reference evidence="9 10" key="1">
    <citation type="journal article" date="2012" name="J. Bacteriol.">
        <title>Genome Sequence of Nitratireductor aquibiodomus Strain RA22.</title>
        <authorList>
            <person name="Singh A."/>
            <person name="Jangir P.K."/>
            <person name="Kumari C."/>
            <person name="Sharma R."/>
        </authorList>
    </citation>
    <scope>NUCLEOTIDE SEQUENCE [LARGE SCALE GENOMIC DNA]</scope>
    <source>
        <strain evidence="9 10">RA22</strain>
    </source>
</reference>
<dbReference type="GO" id="GO:0042450">
    <property type="term" value="P:L-arginine biosynthetic process via ornithine"/>
    <property type="evidence" value="ECO:0007669"/>
    <property type="project" value="UniProtKB-UniRule"/>
</dbReference>
<feature type="domain" description="Fumarate lyase N-terminal" evidence="7">
    <location>
        <begin position="98"/>
        <end position="306"/>
    </location>
</feature>
<comment type="subcellular location">
    <subcellularLocation>
        <location evidence="6">Cytoplasm</location>
    </subcellularLocation>
</comment>
<dbReference type="Pfam" id="PF00206">
    <property type="entry name" value="Lyase_1"/>
    <property type="match status" value="1"/>
</dbReference>
<dbReference type="InterPro" id="IPR000362">
    <property type="entry name" value="Fumarate_lyase_fam"/>
</dbReference>
<dbReference type="GO" id="GO:0005829">
    <property type="term" value="C:cytosol"/>
    <property type="evidence" value="ECO:0007669"/>
    <property type="project" value="TreeGrafter"/>
</dbReference>
<dbReference type="SUPFAM" id="SSF48557">
    <property type="entry name" value="L-aspartase-like"/>
    <property type="match status" value="1"/>
</dbReference>
<evidence type="ECO:0000313" key="10">
    <source>
        <dbReference type="Proteomes" id="UP000004622"/>
    </source>
</evidence>
<feature type="domain" description="Argininosuccinate lyase C-terminal" evidence="8">
    <location>
        <begin position="370"/>
        <end position="446"/>
    </location>
</feature>
<dbReference type="PATRIC" id="fig|1189611.3.peg.792"/>
<evidence type="ECO:0000256" key="4">
    <source>
        <dbReference type="ARBA" id="ARBA00022571"/>
    </source>
</evidence>
<dbReference type="GO" id="GO:0004056">
    <property type="term" value="F:argininosuccinate lyase activity"/>
    <property type="evidence" value="ECO:0007669"/>
    <property type="project" value="UniProtKB-UniRule"/>
</dbReference>
<keyword evidence="6" id="KW-0963">Cytoplasm</keyword>
<protein>
    <recommendedName>
        <fullName evidence="3 6">Argininosuccinate lyase</fullName>
        <shortName evidence="6">ASAL</shortName>
        <ecNumber evidence="3 6">4.3.2.1</ecNumber>
    </recommendedName>
    <alternativeName>
        <fullName evidence="6">Arginosuccinase</fullName>
    </alternativeName>
</protein>